<protein>
    <submittedName>
        <fullName evidence="1">Uncharacterized protein</fullName>
    </submittedName>
</protein>
<dbReference type="KEGG" id="vg:10399640"/>
<sequence length="176" mass="20414">MMGKLYERIQKKLKKSKDELFLFPDTYQYNQILERLKEEGYTTKISEVEGTCIIFDCKQLSHIVSRGGEKEEIDVNETIGLVVGFILNHPELTDVSVGPCTTRHKDKKNMARVSLDGYFEHWYQKECDCECGCLLLPGKANHSLLVGNSWDDTEAIFECHRFQKKRKDRIVHISKP</sequence>
<reference evidence="1 2" key="1">
    <citation type="journal article" date="2011" name="Environ. Microbiol.">
        <title>Lausannevirus, a giant amoebal virus encoding histone doublets.</title>
        <authorList>
            <person name="Thomas V."/>
            <person name="Bertelli C."/>
            <person name="Collyn F."/>
            <person name="Casson N."/>
            <person name="Telenti A."/>
            <person name="Goesmann A."/>
            <person name="Croxatto A."/>
            <person name="Greub G."/>
        </authorList>
    </citation>
    <scope>NUCLEOTIDE SEQUENCE [LARGE SCALE GENOMIC DNA]</scope>
    <source>
        <strain evidence="1">7715</strain>
    </source>
</reference>
<gene>
    <name evidence="1" type="ORF">LAU_0052</name>
</gene>
<dbReference type="Proteomes" id="UP000203366">
    <property type="component" value="Segment"/>
</dbReference>
<accession>F2WKY5</accession>
<proteinExistence type="predicted"/>
<name>F2WKY5_9VIRU</name>
<evidence type="ECO:0000313" key="2">
    <source>
        <dbReference type="Proteomes" id="UP000203366"/>
    </source>
</evidence>
<dbReference type="RefSeq" id="YP_004347020.1">
    <property type="nucleotide sequence ID" value="NC_015326.1"/>
</dbReference>
<keyword evidence="2" id="KW-1185">Reference proteome</keyword>
<organism evidence="1 2">
    <name type="scientific">Lausannevirus</name>
    <dbReference type="NCBI Taxonomy" id="999883"/>
    <lineage>
        <taxon>Viruses</taxon>
        <taxon>Varidnaviria</taxon>
        <taxon>Bamfordvirae</taxon>
        <taxon>Nucleocytoviricota</taxon>
        <taxon>Megaviricetes</taxon>
        <taxon>Pimascovirales</taxon>
        <taxon>Pimascovirales incertae sedis</taxon>
        <taxon>Marseilleviridae</taxon>
        <taxon>Losannavirus</taxon>
        <taxon>Losannavirus lausannense</taxon>
    </lineage>
</organism>
<dbReference type="EMBL" id="HQ113105">
    <property type="protein sequence ID" value="AEA06908.1"/>
    <property type="molecule type" value="Genomic_DNA"/>
</dbReference>
<evidence type="ECO:0000313" key="1">
    <source>
        <dbReference type="EMBL" id="AEA06908.1"/>
    </source>
</evidence>
<dbReference type="OrthoDB" id="25797at10239"/>
<dbReference type="GeneID" id="10399640"/>